<dbReference type="Gene3D" id="3.30.420.40">
    <property type="match status" value="1"/>
</dbReference>
<organism evidence="1 2">
    <name type="scientific">Rhypophila decipiens</name>
    <dbReference type="NCBI Taxonomy" id="261697"/>
    <lineage>
        <taxon>Eukaryota</taxon>
        <taxon>Fungi</taxon>
        <taxon>Dikarya</taxon>
        <taxon>Ascomycota</taxon>
        <taxon>Pezizomycotina</taxon>
        <taxon>Sordariomycetes</taxon>
        <taxon>Sordariomycetidae</taxon>
        <taxon>Sordariales</taxon>
        <taxon>Naviculisporaceae</taxon>
        <taxon>Rhypophila</taxon>
    </lineage>
</organism>
<dbReference type="SUPFAM" id="SSF53067">
    <property type="entry name" value="Actin-like ATPase domain"/>
    <property type="match status" value="2"/>
</dbReference>
<dbReference type="Proteomes" id="UP001301769">
    <property type="component" value="Unassembled WGS sequence"/>
</dbReference>
<dbReference type="InterPro" id="IPR043129">
    <property type="entry name" value="ATPase_NBD"/>
</dbReference>
<dbReference type="EMBL" id="MU858148">
    <property type="protein sequence ID" value="KAK4211460.1"/>
    <property type="molecule type" value="Genomic_DNA"/>
</dbReference>
<reference evidence="1" key="2">
    <citation type="submission" date="2023-05" db="EMBL/GenBank/DDBJ databases">
        <authorList>
            <consortium name="Lawrence Berkeley National Laboratory"/>
            <person name="Steindorff A."/>
            <person name="Hensen N."/>
            <person name="Bonometti L."/>
            <person name="Westerberg I."/>
            <person name="Brannstrom I.O."/>
            <person name="Guillou S."/>
            <person name="Cros-Aarteil S."/>
            <person name="Calhoun S."/>
            <person name="Haridas S."/>
            <person name="Kuo A."/>
            <person name="Mondo S."/>
            <person name="Pangilinan J."/>
            <person name="Riley R."/>
            <person name="Labutti K."/>
            <person name="Andreopoulos B."/>
            <person name="Lipzen A."/>
            <person name="Chen C."/>
            <person name="Yanf M."/>
            <person name="Daum C."/>
            <person name="Ng V."/>
            <person name="Clum A."/>
            <person name="Ohm R."/>
            <person name="Martin F."/>
            <person name="Silar P."/>
            <person name="Natvig D."/>
            <person name="Lalanne C."/>
            <person name="Gautier V."/>
            <person name="Ament-Velasquez S.L."/>
            <person name="Kruys A."/>
            <person name="Hutchinson M.I."/>
            <person name="Powell A.J."/>
            <person name="Barry K."/>
            <person name="Miller A.N."/>
            <person name="Grigoriev I.V."/>
            <person name="Debuchy R."/>
            <person name="Gladieux P."/>
            <person name="Thoren M.H."/>
            <person name="Johannesson H."/>
        </authorList>
    </citation>
    <scope>NUCLEOTIDE SEQUENCE</scope>
    <source>
        <strain evidence="1">PSN293</strain>
    </source>
</reference>
<reference evidence="1" key="1">
    <citation type="journal article" date="2023" name="Mol. Phylogenet. Evol.">
        <title>Genome-scale phylogeny and comparative genomics of the fungal order Sordariales.</title>
        <authorList>
            <person name="Hensen N."/>
            <person name="Bonometti L."/>
            <person name="Westerberg I."/>
            <person name="Brannstrom I.O."/>
            <person name="Guillou S."/>
            <person name="Cros-Aarteil S."/>
            <person name="Calhoun S."/>
            <person name="Haridas S."/>
            <person name="Kuo A."/>
            <person name="Mondo S."/>
            <person name="Pangilinan J."/>
            <person name="Riley R."/>
            <person name="LaButti K."/>
            <person name="Andreopoulos B."/>
            <person name="Lipzen A."/>
            <person name="Chen C."/>
            <person name="Yan M."/>
            <person name="Daum C."/>
            <person name="Ng V."/>
            <person name="Clum A."/>
            <person name="Steindorff A."/>
            <person name="Ohm R.A."/>
            <person name="Martin F."/>
            <person name="Silar P."/>
            <person name="Natvig D.O."/>
            <person name="Lalanne C."/>
            <person name="Gautier V."/>
            <person name="Ament-Velasquez S.L."/>
            <person name="Kruys A."/>
            <person name="Hutchinson M.I."/>
            <person name="Powell A.J."/>
            <person name="Barry K."/>
            <person name="Miller A.N."/>
            <person name="Grigoriev I.V."/>
            <person name="Debuchy R."/>
            <person name="Gladieux P."/>
            <person name="Hiltunen Thoren M."/>
            <person name="Johannesson H."/>
        </authorList>
    </citation>
    <scope>NUCLEOTIDE SEQUENCE</scope>
    <source>
        <strain evidence="1">PSN293</strain>
    </source>
</reference>
<accession>A0AAN6Y548</accession>
<dbReference type="PRINTS" id="PR00301">
    <property type="entry name" value="HEATSHOCK70"/>
</dbReference>
<evidence type="ECO:0000313" key="1">
    <source>
        <dbReference type="EMBL" id="KAK4211460.1"/>
    </source>
</evidence>
<dbReference type="PANTHER" id="PTHR14187:SF5">
    <property type="entry name" value="HEAT SHOCK 70 KDA PROTEIN 12A"/>
    <property type="match status" value="1"/>
</dbReference>
<dbReference type="AlphaFoldDB" id="A0AAN6Y548"/>
<protein>
    <submittedName>
        <fullName evidence="1">Uncharacterized protein</fullName>
    </submittedName>
</protein>
<comment type="caution">
    <text evidence="1">The sequence shown here is derived from an EMBL/GenBank/DDBJ whole genome shotgun (WGS) entry which is preliminary data.</text>
</comment>
<keyword evidence="2" id="KW-1185">Reference proteome</keyword>
<dbReference type="PANTHER" id="PTHR14187">
    <property type="entry name" value="ALPHA KINASE/ELONGATION FACTOR 2 KINASE"/>
    <property type="match status" value="1"/>
</dbReference>
<name>A0AAN6Y548_9PEZI</name>
<proteinExistence type="predicted"/>
<sequence length="386" mass="43059">MDGPEILVGIDFGTTYSGVSWAVNSGVRRIQLITDWPGVKDETTQLEKVPSLISIDGRYPDERRWGFEADKNHSPAWFKLWLDPSLHGTSPLGNFVMGSNSPVSNDMFRNAQQATVDYLRCLWSHAGAHIRRQVGSSSFEPKLVLTVPAMWSPTAIQTLQMAAIEAGLPENIHILPEPEAALHHILHEERHLLTPEIAKGDVYTVCDAGGATVNVITYIVSSVEPLIVSQYVPAQGGLCGATFIDMHFEEYVKTKVGEEAYTRLKDASKAQMMHDFERQLKRGFRGDVRGNAGVRLDGVDDNPKMGVFNERIYITDIGRQRDSLRAIFDPVCNEVARLVEEQVRAVRRKGRHVKRVFLVGGFGANPYLRQVISNKVKIRVVQAIDT</sequence>
<dbReference type="CDD" id="cd10170">
    <property type="entry name" value="ASKHA_NBD_HSP70"/>
    <property type="match status" value="1"/>
</dbReference>
<evidence type="ECO:0000313" key="2">
    <source>
        <dbReference type="Proteomes" id="UP001301769"/>
    </source>
</evidence>
<gene>
    <name evidence="1" type="ORF">QBC37DRAFT_474393</name>
</gene>